<feature type="binding site" evidence="14">
    <location>
        <position position="453"/>
    </location>
    <ligand>
        <name>Zn(2+)</name>
        <dbReference type="ChEBI" id="CHEBI:29105"/>
    </ligand>
</feature>
<dbReference type="EC" id="6.5.1.2" evidence="2 14"/>
<evidence type="ECO:0000256" key="1">
    <source>
        <dbReference type="ARBA" id="ARBA00004067"/>
    </source>
</evidence>
<dbReference type="GO" id="GO:0046872">
    <property type="term" value="F:metal ion binding"/>
    <property type="evidence" value="ECO:0007669"/>
    <property type="project" value="UniProtKB-KW"/>
</dbReference>
<dbReference type="NCBIfam" id="NF005932">
    <property type="entry name" value="PRK07956.1"/>
    <property type="match status" value="1"/>
</dbReference>
<evidence type="ECO:0000256" key="3">
    <source>
        <dbReference type="ARBA" id="ARBA00013308"/>
    </source>
</evidence>
<dbReference type="Gene3D" id="2.40.50.140">
    <property type="entry name" value="Nucleic acid-binding proteins"/>
    <property type="match status" value="1"/>
</dbReference>
<keyword evidence="5 14" id="KW-0235">DNA replication</keyword>
<dbReference type="Pfam" id="PF12826">
    <property type="entry name" value="HHH_2"/>
    <property type="match status" value="1"/>
</dbReference>
<sequence length="686" mass="77024">MTKKEAAKRIAQLRKTINYYSYQYHVLDKLDISAAAWDSLKHELKELEDAFPDLITPDSPTRRVSGQPLDKFIKVSHKERMLSLEDAFSPEETAAWQERIQKLVSASAKSAASNPRDKLDYFAELKIDGFAISLVYKDGLFAVGSTRGDGRTGEDVTQNLKTIESIPLKLEIRNGWPNDNIKKKVEALVKKGEIEIRGEVYMTKSAFKKVNREREKEGRPLYANPRNTAAGGIRQLDPKIAADRQLNFLAYDIVSDLGQKTHREKHQIARALGFKTDIGGYCRNLDEVIAFWERVEKKREKIPFQIDGLVVQVNSDNLFKKLGVVGKTPRGAIAFKFRPAETTTVVEDIIVQVGRTGALTPVAKLRPVKIGGVVVTRATLHNEDEIKRLDVRIGDTVLIQRAGDVIPDIVGAIKKMRTGKEKKFVMPKNCPICGGQVVRSEGEAVHRCVNKKCAVIQKRQINHFASRKAFDIDGLGPKIVAQLMNEGMISKSSDIFTLQEGDLIPLERFDQKSAKNLINAVKESRRITLSKFIYALGIRHVGEETAINLANYFSRLEKIKKAKLDDLLKVKDTGEIVAKSVREWFNDKSNQKLLADLVENGVEIEKQKTVKRKLAGKTFVLTGQLEEFTRDQVKDRIRRLGGDVSSSVSPETDFVVAGAEPGSKYDRAKKLGVKIIGEKEFKEMTR</sequence>
<dbReference type="Gene3D" id="6.20.10.30">
    <property type="match status" value="1"/>
</dbReference>
<dbReference type="FunFam" id="1.10.150.20:FF:000007">
    <property type="entry name" value="DNA ligase"/>
    <property type="match status" value="1"/>
</dbReference>
<keyword evidence="8 14" id="KW-0862">Zinc</keyword>
<dbReference type="SUPFAM" id="SSF47781">
    <property type="entry name" value="RuvA domain 2-like"/>
    <property type="match status" value="1"/>
</dbReference>
<dbReference type="GO" id="GO:0006260">
    <property type="term" value="P:DNA replication"/>
    <property type="evidence" value="ECO:0007669"/>
    <property type="project" value="UniProtKB-KW"/>
</dbReference>
<evidence type="ECO:0000256" key="12">
    <source>
        <dbReference type="ARBA" id="ARBA00034005"/>
    </source>
</evidence>
<feature type="domain" description="BRCT" evidence="15">
    <location>
        <begin position="609"/>
        <end position="686"/>
    </location>
</feature>
<dbReference type="Gene3D" id="3.30.470.30">
    <property type="entry name" value="DNA ligase/mRNA capping enzyme"/>
    <property type="match status" value="1"/>
</dbReference>
<feature type="active site" description="N6-AMP-lysine intermediate" evidence="14">
    <location>
        <position position="126"/>
    </location>
</feature>
<protein>
    <recommendedName>
        <fullName evidence="3 14">DNA ligase</fullName>
        <ecNumber evidence="2 14">6.5.1.2</ecNumber>
    </recommendedName>
    <alternativeName>
        <fullName evidence="14">Polydeoxyribonucleotide synthase [NAD(+)]</fullName>
    </alternativeName>
</protein>
<dbReference type="SMART" id="SM00292">
    <property type="entry name" value="BRCT"/>
    <property type="match status" value="1"/>
</dbReference>
<evidence type="ECO:0000256" key="10">
    <source>
        <dbReference type="ARBA" id="ARBA00023027"/>
    </source>
</evidence>
<dbReference type="InterPro" id="IPR010994">
    <property type="entry name" value="RuvA_2-like"/>
</dbReference>
<evidence type="ECO:0000256" key="2">
    <source>
        <dbReference type="ARBA" id="ARBA00012722"/>
    </source>
</evidence>
<dbReference type="Gene3D" id="3.40.50.10190">
    <property type="entry name" value="BRCT domain"/>
    <property type="match status" value="1"/>
</dbReference>
<dbReference type="SUPFAM" id="SSF56091">
    <property type="entry name" value="DNA ligase/mRNA capping enzyme, catalytic domain"/>
    <property type="match status" value="1"/>
</dbReference>
<dbReference type="AlphaFoldDB" id="A0A2M7IEI7"/>
<evidence type="ECO:0000313" key="16">
    <source>
        <dbReference type="EMBL" id="PIW74923.1"/>
    </source>
</evidence>
<dbReference type="SUPFAM" id="SSF50249">
    <property type="entry name" value="Nucleic acid-binding proteins"/>
    <property type="match status" value="1"/>
</dbReference>
<accession>A0A2M7IEI7</accession>
<comment type="similarity">
    <text evidence="13 14">Belongs to the NAD-dependent DNA ligase family. LigA subfamily.</text>
</comment>
<dbReference type="InterPro" id="IPR003583">
    <property type="entry name" value="Hlx-hairpin-Hlx_DNA-bd_motif"/>
</dbReference>
<evidence type="ECO:0000256" key="14">
    <source>
        <dbReference type="HAMAP-Rule" id="MF_01588"/>
    </source>
</evidence>
<dbReference type="Gene3D" id="1.10.150.20">
    <property type="entry name" value="5' to 3' exonuclease, C-terminal subdomain"/>
    <property type="match status" value="2"/>
</dbReference>
<evidence type="ECO:0000256" key="8">
    <source>
        <dbReference type="ARBA" id="ARBA00022833"/>
    </source>
</evidence>
<dbReference type="Proteomes" id="UP000231673">
    <property type="component" value="Unassembled WGS sequence"/>
</dbReference>
<feature type="binding site" evidence="14">
    <location>
        <position position="433"/>
    </location>
    <ligand>
        <name>Zn(2+)</name>
        <dbReference type="ChEBI" id="CHEBI:29105"/>
    </ligand>
</feature>
<dbReference type="InterPro" id="IPR036420">
    <property type="entry name" value="BRCT_dom_sf"/>
</dbReference>
<evidence type="ECO:0000259" key="15">
    <source>
        <dbReference type="PROSITE" id="PS50172"/>
    </source>
</evidence>
<organism evidence="16 17">
    <name type="scientific">Candidatus Portnoybacteria bacterium CG_4_8_14_3_um_filter_44_15</name>
    <dbReference type="NCBI Taxonomy" id="1974803"/>
    <lineage>
        <taxon>Bacteria</taxon>
        <taxon>Candidatus Portnoyibacteriota</taxon>
    </lineage>
</organism>
<evidence type="ECO:0000256" key="13">
    <source>
        <dbReference type="ARBA" id="ARBA00060881"/>
    </source>
</evidence>
<keyword evidence="4 14" id="KW-0436">Ligase</keyword>
<name>A0A2M7IEI7_9BACT</name>
<dbReference type="Gene3D" id="1.10.287.610">
    <property type="entry name" value="Helix hairpin bin"/>
    <property type="match status" value="1"/>
</dbReference>
<dbReference type="GO" id="GO:0003677">
    <property type="term" value="F:DNA binding"/>
    <property type="evidence" value="ECO:0007669"/>
    <property type="project" value="InterPro"/>
</dbReference>
<dbReference type="InterPro" id="IPR013840">
    <property type="entry name" value="DNAligase_N"/>
</dbReference>
<dbReference type="Pfam" id="PF03120">
    <property type="entry name" value="OB_DNA_ligase"/>
    <property type="match status" value="1"/>
</dbReference>
<feature type="binding site" evidence="14">
    <location>
        <position position="124"/>
    </location>
    <ligand>
        <name>NAD(+)</name>
        <dbReference type="ChEBI" id="CHEBI:57540"/>
    </ligand>
</feature>
<gene>
    <name evidence="14" type="primary">ligA</name>
    <name evidence="16" type="ORF">CO003_00050</name>
</gene>
<comment type="catalytic activity">
    <reaction evidence="12 14">
        <text>NAD(+) + (deoxyribonucleotide)n-3'-hydroxyl + 5'-phospho-(deoxyribonucleotide)m = (deoxyribonucleotide)n+m + AMP + beta-nicotinamide D-nucleotide.</text>
        <dbReference type="EC" id="6.5.1.2"/>
    </reaction>
</comment>
<feature type="binding site" evidence="14">
    <location>
        <position position="199"/>
    </location>
    <ligand>
        <name>NAD(+)</name>
        <dbReference type="ChEBI" id="CHEBI:57540"/>
    </ligand>
</feature>
<dbReference type="SUPFAM" id="SSF52113">
    <property type="entry name" value="BRCT domain"/>
    <property type="match status" value="1"/>
</dbReference>
<dbReference type="PANTHER" id="PTHR23389">
    <property type="entry name" value="CHROMOSOME TRANSMISSION FIDELITY FACTOR 18"/>
    <property type="match status" value="1"/>
</dbReference>
<reference evidence="17" key="1">
    <citation type="submission" date="2017-09" db="EMBL/GenBank/DDBJ databases">
        <title>Depth-based differentiation of microbial function through sediment-hosted aquifers and enrichment of novel symbionts in the deep terrestrial subsurface.</title>
        <authorList>
            <person name="Probst A.J."/>
            <person name="Ladd B."/>
            <person name="Jarett J.K."/>
            <person name="Geller-Mcgrath D.E."/>
            <person name="Sieber C.M.K."/>
            <person name="Emerson J.B."/>
            <person name="Anantharaman K."/>
            <person name="Thomas B.C."/>
            <person name="Malmstrom R."/>
            <person name="Stieglmeier M."/>
            <person name="Klingl A."/>
            <person name="Woyke T."/>
            <person name="Ryan C.M."/>
            <person name="Banfield J.F."/>
        </authorList>
    </citation>
    <scope>NUCLEOTIDE SEQUENCE [LARGE SCALE GENOMIC DNA]</scope>
</reference>
<dbReference type="Pfam" id="PF00533">
    <property type="entry name" value="BRCT"/>
    <property type="match status" value="1"/>
</dbReference>
<evidence type="ECO:0000256" key="9">
    <source>
        <dbReference type="ARBA" id="ARBA00022842"/>
    </source>
</evidence>
<dbReference type="InterPro" id="IPR013839">
    <property type="entry name" value="DNAligase_adenylation"/>
</dbReference>
<evidence type="ECO:0000313" key="17">
    <source>
        <dbReference type="Proteomes" id="UP000231673"/>
    </source>
</evidence>
<dbReference type="Pfam" id="PF03119">
    <property type="entry name" value="DNA_ligase_ZBD"/>
    <property type="match status" value="1"/>
</dbReference>
<feature type="binding site" evidence="14">
    <location>
        <position position="430"/>
    </location>
    <ligand>
        <name>Zn(2+)</name>
        <dbReference type="ChEBI" id="CHEBI:29105"/>
    </ligand>
</feature>
<dbReference type="NCBIfam" id="TIGR00575">
    <property type="entry name" value="dnlj"/>
    <property type="match status" value="1"/>
</dbReference>
<keyword evidence="9 14" id="KW-0460">Magnesium</keyword>
<evidence type="ECO:0000256" key="5">
    <source>
        <dbReference type="ARBA" id="ARBA00022705"/>
    </source>
</evidence>
<proteinExistence type="inferred from homology"/>
<dbReference type="PIRSF" id="PIRSF001604">
    <property type="entry name" value="LigA"/>
    <property type="match status" value="1"/>
</dbReference>
<evidence type="ECO:0000256" key="6">
    <source>
        <dbReference type="ARBA" id="ARBA00022723"/>
    </source>
</evidence>
<keyword evidence="10 14" id="KW-0520">NAD</keyword>
<evidence type="ECO:0000256" key="7">
    <source>
        <dbReference type="ARBA" id="ARBA00022763"/>
    </source>
</evidence>
<dbReference type="InterPro" id="IPR001679">
    <property type="entry name" value="DNA_ligase"/>
</dbReference>
<dbReference type="FunFam" id="1.10.150.20:FF:000006">
    <property type="entry name" value="DNA ligase"/>
    <property type="match status" value="1"/>
</dbReference>
<comment type="function">
    <text evidence="1 14">DNA ligase that catalyzes the formation of phosphodiester linkages between 5'-phosphoryl and 3'-hydroxyl groups in double-stranded DNA using NAD as a coenzyme and as the energy source for the reaction. It is essential for DNA replication and repair of damaged DNA.</text>
</comment>
<dbReference type="SMART" id="SM00532">
    <property type="entry name" value="LIGANc"/>
    <property type="match status" value="1"/>
</dbReference>
<comment type="caution">
    <text evidence="16">The sequence shown here is derived from an EMBL/GenBank/DDBJ whole genome shotgun (WGS) entry which is preliminary data.</text>
</comment>
<dbReference type="PROSITE" id="PS50172">
    <property type="entry name" value="BRCT"/>
    <property type="match status" value="1"/>
</dbReference>
<keyword evidence="11 14" id="KW-0234">DNA repair</keyword>
<keyword evidence="6 14" id="KW-0479">Metal-binding</keyword>
<dbReference type="GO" id="GO:0006281">
    <property type="term" value="P:DNA repair"/>
    <property type="evidence" value="ECO:0007669"/>
    <property type="project" value="UniProtKB-KW"/>
</dbReference>
<feature type="binding site" evidence="14">
    <location>
        <position position="147"/>
    </location>
    <ligand>
        <name>NAD(+)</name>
        <dbReference type="ChEBI" id="CHEBI:57540"/>
    </ligand>
</feature>
<dbReference type="PROSITE" id="PS01056">
    <property type="entry name" value="DNA_LIGASE_N2"/>
    <property type="match status" value="1"/>
</dbReference>
<dbReference type="Pfam" id="PF01653">
    <property type="entry name" value="DNA_ligase_aden"/>
    <property type="match status" value="1"/>
</dbReference>
<dbReference type="CDD" id="cd00114">
    <property type="entry name" value="LIGANc"/>
    <property type="match status" value="1"/>
</dbReference>
<dbReference type="InterPro" id="IPR004150">
    <property type="entry name" value="NAD_DNA_ligase_OB"/>
</dbReference>
<dbReference type="InterPro" id="IPR033136">
    <property type="entry name" value="DNA_ligase_CS"/>
</dbReference>
<dbReference type="GO" id="GO:0003911">
    <property type="term" value="F:DNA ligase (NAD+) activity"/>
    <property type="evidence" value="ECO:0007669"/>
    <property type="project" value="UniProtKB-UniRule"/>
</dbReference>
<dbReference type="PANTHER" id="PTHR23389:SF9">
    <property type="entry name" value="DNA LIGASE"/>
    <property type="match status" value="1"/>
</dbReference>
<keyword evidence="7 14" id="KW-0227">DNA damage</keyword>
<dbReference type="SMART" id="SM00278">
    <property type="entry name" value="HhH1"/>
    <property type="match status" value="3"/>
</dbReference>
<feature type="binding site" evidence="14">
    <location>
        <begin position="83"/>
        <end position="84"/>
    </location>
    <ligand>
        <name>NAD(+)</name>
        <dbReference type="ChEBI" id="CHEBI:57540"/>
    </ligand>
</feature>
<dbReference type="CDD" id="cd17748">
    <property type="entry name" value="BRCT_DNA_ligase_like"/>
    <property type="match status" value="1"/>
</dbReference>
<comment type="cofactor">
    <cofactor evidence="14">
        <name>Mg(2+)</name>
        <dbReference type="ChEBI" id="CHEBI:18420"/>
    </cofactor>
    <cofactor evidence="14">
        <name>Mn(2+)</name>
        <dbReference type="ChEBI" id="CHEBI:29035"/>
    </cofactor>
</comment>
<dbReference type="InterPro" id="IPR041663">
    <property type="entry name" value="DisA/LigA_HHH"/>
</dbReference>
<dbReference type="FunFam" id="2.40.50.140:FF:000012">
    <property type="entry name" value="DNA ligase"/>
    <property type="match status" value="1"/>
</dbReference>
<feature type="binding site" evidence="14">
    <location>
        <position position="336"/>
    </location>
    <ligand>
        <name>NAD(+)</name>
        <dbReference type="ChEBI" id="CHEBI:57540"/>
    </ligand>
</feature>
<dbReference type="InterPro" id="IPR004149">
    <property type="entry name" value="Znf_DNAligase_C4"/>
</dbReference>
<keyword evidence="14" id="KW-0464">Manganese</keyword>
<evidence type="ECO:0000256" key="11">
    <source>
        <dbReference type="ARBA" id="ARBA00023204"/>
    </source>
</evidence>
<comment type="caution">
    <text evidence="14">Lacks conserved residue(s) required for the propagation of feature annotation.</text>
</comment>
<dbReference type="InterPro" id="IPR012340">
    <property type="entry name" value="NA-bd_OB-fold"/>
</dbReference>
<dbReference type="EMBL" id="PFGW01000003">
    <property type="protein sequence ID" value="PIW74923.1"/>
    <property type="molecule type" value="Genomic_DNA"/>
</dbReference>
<dbReference type="InterPro" id="IPR001357">
    <property type="entry name" value="BRCT_dom"/>
</dbReference>
<evidence type="ECO:0000256" key="4">
    <source>
        <dbReference type="ARBA" id="ARBA00022598"/>
    </source>
</evidence>
<dbReference type="HAMAP" id="MF_01588">
    <property type="entry name" value="DNA_ligase_A"/>
    <property type="match status" value="1"/>
</dbReference>